<dbReference type="KEGG" id="saga:M5M_03800"/>
<evidence type="ECO:0000256" key="1">
    <source>
        <dbReference type="ARBA" id="ARBA00004651"/>
    </source>
</evidence>
<dbReference type="SUPFAM" id="SSF103473">
    <property type="entry name" value="MFS general substrate transporter"/>
    <property type="match status" value="2"/>
</dbReference>
<evidence type="ECO:0000259" key="8">
    <source>
        <dbReference type="PROSITE" id="PS50850"/>
    </source>
</evidence>
<feature type="transmembrane region" description="Helical" evidence="7">
    <location>
        <begin position="100"/>
        <end position="123"/>
    </location>
</feature>
<feature type="transmembrane region" description="Helical" evidence="7">
    <location>
        <begin position="241"/>
        <end position="261"/>
    </location>
</feature>
<feature type="transmembrane region" description="Helical" evidence="7">
    <location>
        <begin position="219"/>
        <end position="235"/>
    </location>
</feature>
<name>K4KFW1_SIMAS</name>
<proteinExistence type="predicted"/>
<evidence type="ECO:0000313" key="10">
    <source>
        <dbReference type="Proteomes" id="UP000000466"/>
    </source>
</evidence>
<dbReference type="AlphaFoldDB" id="K4KFW1"/>
<feature type="transmembrane region" description="Helical" evidence="7">
    <location>
        <begin position="454"/>
        <end position="472"/>
    </location>
</feature>
<evidence type="ECO:0000256" key="4">
    <source>
        <dbReference type="ARBA" id="ARBA00022692"/>
    </source>
</evidence>
<dbReference type="GO" id="GO:0005886">
    <property type="term" value="C:plasma membrane"/>
    <property type="evidence" value="ECO:0007669"/>
    <property type="project" value="UniProtKB-SubCell"/>
</dbReference>
<feature type="transmembrane region" description="Helical" evidence="7">
    <location>
        <begin position="527"/>
        <end position="546"/>
    </location>
</feature>
<evidence type="ECO:0000256" key="5">
    <source>
        <dbReference type="ARBA" id="ARBA00022989"/>
    </source>
</evidence>
<dbReference type="InterPro" id="IPR011701">
    <property type="entry name" value="MFS"/>
</dbReference>
<dbReference type="STRING" id="1117647.M5M_03800"/>
<reference evidence="9 10" key="1">
    <citation type="journal article" date="2013" name="Genome Announc.">
        <title>Complete genome sequence of Simiduia agarivorans SA1(T), a marine bacterium able to degrade a variety of polysaccharides.</title>
        <authorList>
            <person name="Lin S.Y."/>
            <person name="Shieh W.Y."/>
            <person name="Chen J.S."/>
            <person name="Tang S.L."/>
        </authorList>
    </citation>
    <scope>NUCLEOTIDE SEQUENCE [LARGE SCALE GENOMIC DNA]</scope>
    <source>
        <strain evidence="10">DSM 21679 / JCM 13881 / BCRC 17597 / SA1</strain>
    </source>
</reference>
<keyword evidence="6 7" id="KW-0472">Membrane</keyword>
<dbReference type="HOGENOM" id="CLU_031614_0_0_6"/>
<keyword evidence="5 7" id="KW-1133">Transmembrane helix</keyword>
<evidence type="ECO:0000256" key="3">
    <source>
        <dbReference type="ARBA" id="ARBA00022475"/>
    </source>
</evidence>
<dbReference type="Pfam" id="PF07690">
    <property type="entry name" value="MFS_1"/>
    <property type="match status" value="2"/>
</dbReference>
<dbReference type="Gene3D" id="1.20.1250.20">
    <property type="entry name" value="MFS general substrate transporter like domains"/>
    <property type="match status" value="2"/>
</dbReference>
<dbReference type="GO" id="GO:0022857">
    <property type="term" value="F:transmembrane transporter activity"/>
    <property type="evidence" value="ECO:0007669"/>
    <property type="project" value="InterPro"/>
</dbReference>
<feature type="transmembrane region" description="Helical" evidence="7">
    <location>
        <begin position="50"/>
        <end position="71"/>
    </location>
</feature>
<feature type="transmembrane region" description="Helical" evidence="7">
    <location>
        <begin position="166"/>
        <end position="186"/>
    </location>
</feature>
<organism evidence="9 10">
    <name type="scientific">Simiduia agarivorans (strain DSM 21679 / JCM 13881 / BCRC 17597 / SA1)</name>
    <dbReference type="NCBI Taxonomy" id="1117647"/>
    <lineage>
        <taxon>Bacteria</taxon>
        <taxon>Pseudomonadati</taxon>
        <taxon>Pseudomonadota</taxon>
        <taxon>Gammaproteobacteria</taxon>
        <taxon>Cellvibrionales</taxon>
        <taxon>Cellvibrionaceae</taxon>
        <taxon>Simiduia</taxon>
    </lineage>
</organism>
<dbReference type="RefSeq" id="WP_015046142.1">
    <property type="nucleotide sequence ID" value="NC_018868.3"/>
</dbReference>
<dbReference type="InterPro" id="IPR036259">
    <property type="entry name" value="MFS_trans_sf"/>
</dbReference>
<evidence type="ECO:0000313" key="9">
    <source>
        <dbReference type="EMBL" id="AFU97969.1"/>
    </source>
</evidence>
<feature type="transmembrane region" description="Helical" evidence="7">
    <location>
        <begin position="78"/>
        <end position="94"/>
    </location>
</feature>
<feature type="transmembrane region" description="Helical" evidence="7">
    <location>
        <begin position="20"/>
        <end position="38"/>
    </location>
</feature>
<keyword evidence="2" id="KW-0813">Transport</keyword>
<dbReference type="InterPro" id="IPR020846">
    <property type="entry name" value="MFS_dom"/>
</dbReference>
<feature type="transmembrane region" description="Helical" evidence="7">
    <location>
        <begin position="282"/>
        <end position="307"/>
    </location>
</feature>
<feature type="domain" description="Major facilitator superfamily (MFS) profile" evidence="8">
    <location>
        <begin position="1"/>
        <end position="190"/>
    </location>
</feature>
<protein>
    <submittedName>
        <fullName evidence="9">Transporter</fullName>
    </submittedName>
</protein>
<keyword evidence="4 7" id="KW-0812">Transmembrane</keyword>
<dbReference type="PROSITE" id="PS50850">
    <property type="entry name" value="MFS"/>
    <property type="match status" value="1"/>
</dbReference>
<dbReference type="Proteomes" id="UP000000466">
    <property type="component" value="Chromosome"/>
</dbReference>
<feature type="transmembrane region" description="Helical" evidence="7">
    <location>
        <begin position="493"/>
        <end position="515"/>
    </location>
</feature>
<evidence type="ECO:0000256" key="7">
    <source>
        <dbReference type="SAM" id="Phobius"/>
    </source>
</evidence>
<keyword evidence="10" id="KW-1185">Reference proteome</keyword>
<dbReference type="PANTHER" id="PTHR23517:SF2">
    <property type="entry name" value="MULTIDRUG RESISTANCE PROTEIN MDTH"/>
    <property type="match status" value="1"/>
</dbReference>
<accession>K4KFW1</accession>
<dbReference type="PANTHER" id="PTHR23517">
    <property type="entry name" value="RESISTANCE PROTEIN MDTM, PUTATIVE-RELATED-RELATED"/>
    <property type="match status" value="1"/>
</dbReference>
<dbReference type="OrthoDB" id="8481178at2"/>
<dbReference type="eggNOG" id="COG3104">
    <property type="taxonomic scope" value="Bacteria"/>
</dbReference>
<gene>
    <name evidence="9" type="ordered locus">M5M_03800</name>
</gene>
<dbReference type="EMBL" id="CP003746">
    <property type="protein sequence ID" value="AFU97969.1"/>
    <property type="molecule type" value="Genomic_DNA"/>
</dbReference>
<evidence type="ECO:0000256" key="6">
    <source>
        <dbReference type="ARBA" id="ARBA00023136"/>
    </source>
</evidence>
<evidence type="ECO:0000256" key="2">
    <source>
        <dbReference type="ARBA" id="ARBA00022448"/>
    </source>
</evidence>
<feature type="transmembrane region" description="Helical" evidence="7">
    <location>
        <begin position="135"/>
        <end position="160"/>
    </location>
</feature>
<feature type="transmembrane region" description="Helical" evidence="7">
    <location>
        <begin position="430"/>
        <end position="448"/>
    </location>
</feature>
<dbReference type="InterPro" id="IPR050171">
    <property type="entry name" value="MFS_Transporters"/>
</dbReference>
<comment type="subcellular location">
    <subcellularLocation>
        <location evidence="1">Cell membrane</location>
        <topology evidence="1">Multi-pass membrane protein</topology>
    </subcellularLocation>
</comment>
<sequence>MTSFPRAFYVANTLEIFERLAWYGFFTLSSLYMTSPVHQGGLGFSDAERGFLQGMIPFLLYLFPVITGALADRYGYRRMFWISFIILCPGYYLLGQARDFWWFFFAFLAVAVGAACFKPVVVGTVSRSTHAGNRGLGFGIFYTMVNLGGFIGPFVAGYLRAISWDWVFIASSCWIALNMLILAVFFKEPVSNADATHEDSRSLQQVLAECQQVLGNGRLALLVLPCLIALMLWGKGSLNAIQFWSCVALWLLLNGFWSRLCRQSSHPQPWYKQPVRVGDKRFVTYLLILAGFWTVYNQLFFTLPLYIRDYVDTTDLVQWLNAVHPQLAAFLAPVNLVQLTEYLQQAGNMDVASWQDQLVNFKVAVPEAISAAAHQRLSAGDIDASALALQWQQAFRQINPEYIINLDFGAIILFQIFVSRAATRFASMPVIIAGTGLLTLACLLGGILHASVMGGFVACAWVLVWAAGEMLASPKSQEYVAAISPPHQCALYMGYYFISMAVGMLFAGLLSGWSYQWFARDLHQPQWMWVFFAAIGLLSSLALAIYNRKLPQRISLPASC</sequence>
<keyword evidence="3" id="KW-1003">Cell membrane</keyword>